<dbReference type="InterPro" id="IPR039315">
    <property type="entry name" value="CheW"/>
</dbReference>
<organism evidence="2 3">
    <name type="scientific">Teichococcus aerophilus</name>
    <dbReference type="NCBI Taxonomy" id="1224513"/>
    <lineage>
        <taxon>Bacteria</taxon>
        <taxon>Pseudomonadati</taxon>
        <taxon>Pseudomonadota</taxon>
        <taxon>Alphaproteobacteria</taxon>
        <taxon>Acetobacterales</taxon>
        <taxon>Roseomonadaceae</taxon>
        <taxon>Roseomonas</taxon>
    </lineage>
</organism>
<evidence type="ECO:0000259" key="1">
    <source>
        <dbReference type="PROSITE" id="PS50851"/>
    </source>
</evidence>
<comment type="caution">
    <text evidence="2">The sequence shown here is derived from an EMBL/GenBank/DDBJ whole genome shotgun (WGS) entry which is preliminary data.</text>
</comment>
<dbReference type="SUPFAM" id="SSF50341">
    <property type="entry name" value="CheW-like"/>
    <property type="match status" value="3"/>
</dbReference>
<accession>A0ABR7RMR1</accession>
<feature type="domain" description="CheW-like" evidence="1">
    <location>
        <begin position="152"/>
        <end position="297"/>
    </location>
</feature>
<dbReference type="EMBL" id="JACTVA010000022">
    <property type="protein sequence ID" value="MBC9207842.1"/>
    <property type="molecule type" value="Genomic_DNA"/>
</dbReference>
<name>A0ABR7RMR1_9PROT</name>
<dbReference type="PANTHER" id="PTHR22617">
    <property type="entry name" value="CHEMOTAXIS SENSOR HISTIDINE KINASE-RELATED"/>
    <property type="match status" value="1"/>
</dbReference>
<dbReference type="Pfam" id="PF01584">
    <property type="entry name" value="CheW"/>
    <property type="match status" value="3"/>
</dbReference>
<proteinExistence type="predicted"/>
<dbReference type="InterPro" id="IPR002545">
    <property type="entry name" value="CheW-lke_dom"/>
</dbReference>
<dbReference type="InterPro" id="IPR036061">
    <property type="entry name" value="CheW-like_dom_sf"/>
</dbReference>
<dbReference type="RefSeq" id="WP_187785005.1">
    <property type="nucleotide sequence ID" value="NZ_JACTVA010000022.1"/>
</dbReference>
<protein>
    <submittedName>
        <fullName evidence="2">Chemotaxis protein CheW</fullName>
    </submittedName>
</protein>
<reference evidence="2 3" key="1">
    <citation type="journal article" date="2013" name="Int. J. Syst. Evol. Microbiol.">
        <title>Roseomonas aerophila sp. nov., isolated from air.</title>
        <authorList>
            <person name="Kim S.J."/>
            <person name="Weon H.Y."/>
            <person name="Ahn J.H."/>
            <person name="Hong S.B."/>
            <person name="Seok S.J."/>
            <person name="Whang K.S."/>
            <person name="Kwon S.W."/>
        </authorList>
    </citation>
    <scope>NUCLEOTIDE SEQUENCE [LARGE SCALE GENOMIC DNA]</scope>
    <source>
        <strain evidence="2 3">NBRC 108923</strain>
    </source>
</reference>
<keyword evidence="3" id="KW-1185">Reference proteome</keyword>
<dbReference type="Gene3D" id="2.30.30.40">
    <property type="entry name" value="SH3 Domains"/>
    <property type="match status" value="2"/>
</dbReference>
<dbReference type="Proteomes" id="UP000626026">
    <property type="component" value="Unassembled WGS sequence"/>
</dbReference>
<dbReference type="PANTHER" id="PTHR22617:SF23">
    <property type="entry name" value="CHEMOTAXIS PROTEIN CHEW"/>
    <property type="match status" value="1"/>
</dbReference>
<feature type="domain" description="CheW-like" evidence="1">
    <location>
        <begin position="322"/>
        <end position="465"/>
    </location>
</feature>
<gene>
    <name evidence="2" type="ORF">IBL26_13435</name>
</gene>
<dbReference type="SMART" id="SM00260">
    <property type="entry name" value="CheW"/>
    <property type="match status" value="3"/>
</dbReference>
<dbReference type="PROSITE" id="PS50851">
    <property type="entry name" value="CHEW"/>
    <property type="match status" value="3"/>
</dbReference>
<evidence type="ECO:0000313" key="3">
    <source>
        <dbReference type="Proteomes" id="UP000626026"/>
    </source>
</evidence>
<evidence type="ECO:0000313" key="2">
    <source>
        <dbReference type="EMBL" id="MBC9207842.1"/>
    </source>
</evidence>
<feature type="domain" description="CheW-like" evidence="1">
    <location>
        <begin position="15"/>
        <end position="150"/>
    </location>
</feature>
<dbReference type="Gene3D" id="2.40.50.180">
    <property type="entry name" value="CheA-289, Domain 4"/>
    <property type="match status" value="3"/>
</dbReference>
<sequence>MAADALAAVEDGAAAGSMLTIRAGGETLALSLAEVTEVLQPRPLTRVPHGPASLLGLANLRGAVVPVISLAALVDGAATPVTSTSRLVLLWPHAPVALLADDVVAMAEAGGARRLDVQALLAQGFAGLLRRSAALGVAADGSQMDAAPAVAARLLVSFTLAGQSYALPMADIVEIARLPDDRAAVPQTDAAMLGAAAMRGRLLPLVSPRVLLGLPAQVPDLALARVIVVRMAGAEVGLVVDSVQGLLRVPETAIDPVPAVLMRGAAEAQVAAICRLEGGRRLVSLLDTEQLLDRETAERVRGTVAGEAMAMASEAAVGNGAMEQFVLFQLGGEAYGLPVAAVEEVVRHPGALTRVPRAPDFLEGVMNLRGTVVPVIDQHRRFAAPEGPVVAGRRRIIVVRLHGLLAGFAVDAVSEIVAIAPAGLAPTPDIAEEGSRIFDRVATSGRDGRMILIVDPQALLDQAERDLLAGIAEAIPGP</sequence>